<keyword evidence="3" id="KW-1185">Reference proteome</keyword>
<keyword evidence="1" id="KW-1133">Transmembrane helix</keyword>
<accession>A0ABN3HQ57</accession>
<evidence type="ECO:0000313" key="2">
    <source>
        <dbReference type="EMBL" id="GAA2384758.1"/>
    </source>
</evidence>
<reference evidence="2 3" key="1">
    <citation type="journal article" date="2019" name="Int. J. Syst. Evol. Microbiol.">
        <title>The Global Catalogue of Microorganisms (GCM) 10K type strain sequencing project: providing services to taxonomists for standard genome sequencing and annotation.</title>
        <authorList>
            <consortium name="The Broad Institute Genomics Platform"/>
            <consortium name="The Broad Institute Genome Sequencing Center for Infectious Disease"/>
            <person name="Wu L."/>
            <person name="Ma J."/>
        </authorList>
    </citation>
    <scope>NUCLEOTIDE SEQUENCE [LARGE SCALE GENOMIC DNA]</scope>
    <source>
        <strain evidence="2 3">JCM 6921</strain>
    </source>
</reference>
<gene>
    <name evidence="2" type="ORF">GCM10010420_03840</name>
</gene>
<feature type="transmembrane region" description="Helical" evidence="1">
    <location>
        <begin position="123"/>
        <end position="144"/>
    </location>
</feature>
<feature type="transmembrane region" description="Helical" evidence="1">
    <location>
        <begin position="15"/>
        <end position="34"/>
    </location>
</feature>
<protein>
    <recommendedName>
        <fullName evidence="4">Integral membrane protein</fullName>
    </recommendedName>
</protein>
<evidence type="ECO:0000313" key="3">
    <source>
        <dbReference type="Proteomes" id="UP001500058"/>
    </source>
</evidence>
<proteinExistence type="predicted"/>
<dbReference type="RefSeq" id="WP_344628998.1">
    <property type="nucleotide sequence ID" value="NZ_BAAATJ010000001.1"/>
</dbReference>
<evidence type="ECO:0000256" key="1">
    <source>
        <dbReference type="SAM" id="Phobius"/>
    </source>
</evidence>
<keyword evidence="1" id="KW-0812">Transmembrane</keyword>
<sequence>MDRVHLATDTGQGPLHWLLLLAGPTAAAVLLAAARGLRRRGSRRGAWAGRSASLLAGAVACHTVGVLFMLRLENAYHTCNEERFGFPDGSGIPPLVENEDSLFPVGSVCTWADGHTVDLVPWFVNPATGLLLAGAAVCAALALARTGRPGPCVGADGTDGAVG</sequence>
<keyword evidence="1" id="KW-0472">Membrane</keyword>
<evidence type="ECO:0008006" key="4">
    <source>
        <dbReference type="Google" id="ProtNLM"/>
    </source>
</evidence>
<dbReference type="EMBL" id="BAAATJ010000001">
    <property type="protein sequence ID" value="GAA2384758.1"/>
    <property type="molecule type" value="Genomic_DNA"/>
</dbReference>
<organism evidence="2 3">
    <name type="scientific">Streptomyces glaucosporus</name>
    <dbReference type="NCBI Taxonomy" id="284044"/>
    <lineage>
        <taxon>Bacteria</taxon>
        <taxon>Bacillati</taxon>
        <taxon>Actinomycetota</taxon>
        <taxon>Actinomycetes</taxon>
        <taxon>Kitasatosporales</taxon>
        <taxon>Streptomycetaceae</taxon>
        <taxon>Streptomyces</taxon>
    </lineage>
</organism>
<dbReference type="Proteomes" id="UP001500058">
    <property type="component" value="Unassembled WGS sequence"/>
</dbReference>
<name>A0ABN3HQ57_9ACTN</name>
<comment type="caution">
    <text evidence="2">The sequence shown here is derived from an EMBL/GenBank/DDBJ whole genome shotgun (WGS) entry which is preliminary data.</text>
</comment>
<feature type="transmembrane region" description="Helical" evidence="1">
    <location>
        <begin position="54"/>
        <end position="72"/>
    </location>
</feature>